<dbReference type="AlphaFoldDB" id="A0A7R9AVQ3"/>
<organism evidence="1">
    <name type="scientific">Timema shepardi</name>
    <name type="common">Walking stick</name>
    <dbReference type="NCBI Taxonomy" id="629360"/>
    <lineage>
        <taxon>Eukaryota</taxon>
        <taxon>Metazoa</taxon>
        <taxon>Ecdysozoa</taxon>
        <taxon>Arthropoda</taxon>
        <taxon>Hexapoda</taxon>
        <taxon>Insecta</taxon>
        <taxon>Pterygota</taxon>
        <taxon>Neoptera</taxon>
        <taxon>Polyneoptera</taxon>
        <taxon>Phasmatodea</taxon>
        <taxon>Timematodea</taxon>
        <taxon>Timematoidea</taxon>
        <taxon>Timematidae</taxon>
        <taxon>Timema</taxon>
    </lineage>
</organism>
<proteinExistence type="predicted"/>
<reference evidence="1" key="1">
    <citation type="submission" date="2020-11" db="EMBL/GenBank/DDBJ databases">
        <authorList>
            <person name="Tran Van P."/>
        </authorList>
    </citation>
    <scope>NUCLEOTIDE SEQUENCE</scope>
</reference>
<sequence length="130" mass="15204">MANVSHLCTSQWEAAFFSHRTRLADGAHTRGSLKEKLEQLRHVRLKVESKVREAQEEERKRLGKSQYCTHERLVAIRPFRHQDVLIDKDETTATNYDELPDSPDADVTTRRKEWENMRSHGFTFTSLHNG</sequence>
<accession>A0A7R9AVQ3</accession>
<evidence type="ECO:0000313" key="1">
    <source>
        <dbReference type="EMBL" id="CAD7261510.1"/>
    </source>
</evidence>
<protein>
    <submittedName>
        <fullName evidence="1">Uncharacterized protein</fullName>
    </submittedName>
</protein>
<dbReference type="EMBL" id="OC002237">
    <property type="protein sequence ID" value="CAD7261510.1"/>
    <property type="molecule type" value="Genomic_DNA"/>
</dbReference>
<gene>
    <name evidence="1" type="ORF">TSIB3V08_LOCUS5645</name>
</gene>
<name>A0A7R9AVQ3_TIMSH</name>